<evidence type="ECO:0000259" key="6">
    <source>
        <dbReference type="PROSITE" id="PS51037"/>
    </source>
</evidence>
<organism evidence="7 8">
    <name type="scientific">Chlorella vulgaris</name>
    <name type="common">Green alga</name>
    <dbReference type="NCBI Taxonomy" id="3077"/>
    <lineage>
        <taxon>Eukaryota</taxon>
        <taxon>Viridiplantae</taxon>
        <taxon>Chlorophyta</taxon>
        <taxon>core chlorophytes</taxon>
        <taxon>Trebouxiophyceae</taxon>
        <taxon>Chlorellales</taxon>
        <taxon>Chlorellaceae</taxon>
        <taxon>Chlorella clade</taxon>
        <taxon>Chlorella</taxon>
    </lineage>
</organism>
<sequence length="267" mass="30046">MNFACDLQDDVILSFQARHAESRAEAATHQEQLESARQQLQASQLRVHELVESRNRQRQQVEQAATAAAAAAQEIVRLKAEACRAQPLQDRLMLLEQQAEHSTTDLEATHRQLAVLSATVDAANDAIVDLQALLEERDEDVAVRDAELAALRLHLDNTFQNSAGCEPVADEAAACRIAALEVTFVLHESFQNPRRDVEMPPYELTETGWGEFDIVVVLHFRDDVKEGPLELYHRLKLYDDAGVSNPKKPVVLEMYDEVVLWQPIETF</sequence>
<dbReference type="InterPro" id="IPR038704">
    <property type="entry name" value="YEAST_sf"/>
</dbReference>
<evidence type="ECO:0000256" key="2">
    <source>
        <dbReference type="ARBA" id="ARBA00023163"/>
    </source>
</evidence>
<protein>
    <recommendedName>
        <fullName evidence="6">YEATS domain-containing protein</fullName>
    </recommendedName>
</protein>
<dbReference type="Pfam" id="PF03366">
    <property type="entry name" value="YEATS"/>
    <property type="match status" value="1"/>
</dbReference>
<keyword evidence="1" id="KW-0805">Transcription regulation</keyword>
<keyword evidence="8" id="KW-1185">Reference proteome</keyword>
<dbReference type="EMBL" id="SIDB01000005">
    <property type="protein sequence ID" value="KAI3432436.1"/>
    <property type="molecule type" value="Genomic_DNA"/>
</dbReference>
<dbReference type="InterPro" id="IPR005033">
    <property type="entry name" value="YEATS"/>
</dbReference>
<keyword evidence="5" id="KW-0175">Coiled coil</keyword>
<evidence type="ECO:0000313" key="8">
    <source>
        <dbReference type="Proteomes" id="UP001055712"/>
    </source>
</evidence>
<dbReference type="PANTHER" id="PTHR47573">
    <property type="entry name" value="PROTEIN AF-9 HOMOLOG"/>
    <property type="match status" value="1"/>
</dbReference>
<dbReference type="AlphaFoldDB" id="A0A9D4TRF8"/>
<name>A0A9D4TRF8_CHLVU</name>
<comment type="caution">
    <text evidence="7">The sequence shown here is derived from an EMBL/GenBank/DDBJ whole genome shotgun (WGS) entry which is preliminary data.</text>
</comment>
<dbReference type="PANTHER" id="PTHR47573:SF1">
    <property type="entry name" value="PROTEIN AF-9 HOMOLOG"/>
    <property type="match status" value="1"/>
</dbReference>
<dbReference type="PROSITE" id="PS51037">
    <property type="entry name" value="YEATS"/>
    <property type="match status" value="1"/>
</dbReference>
<dbReference type="Proteomes" id="UP001055712">
    <property type="component" value="Unassembled WGS sequence"/>
</dbReference>
<evidence type="ECO:0000256" key="1">
    <source>
        <dbReference type="ARBA" id="ARBA00023015"/>
    </source>
</evidence>
<feature type="domain" description="YEATS" evidence="6">
    <location>
        <begin position="110"/>
        <end position="267"/>
    </location>
</feature>
<keyword evidence="3 4" id="KW-0539">Nucleus</keyword>
<evidence type="ECO:0000256" key="5">
    <source>
        <dbReference type="SAM" id="Coils"/>
    </source>
</evidence>
<accession>A0A9D4TRF8</accession>
<evidence type="ECO:0000256" key="4">
    <source>
        <dbReference type="PROSITE-ProRule" id="PRU00376"/>
    </source>
</evidence>
<feature type="coiled-coil region" evidence="5">
    <location>
        <begin position="19"/>
        <end position="81"/>
    </location>
</feature>
<gene>
    <name evidence="7" type="ORF">D9Q98_003989</name>
</gene>
<evidence type="ECO:0000256" key="3">
    <source>
        <dbReference type="ARBA" id="ARBA00023242"/>
    </source>
</evidence>
<reference evidence="7" key="2">
    <citation type="submission" date="2020-11" db="EMBL/GenBank/DDBJ databases">
        <authorList>
            <person name="Cecchin M."/>
            <person name="Marcolungo L."/>
            <person name="Rossato M."/>
            <person name="Girolomoni L."/>
            <person name="Cosentino E."/>
            <person name="Cuine S."/>
            <person name="Li-Beisson Y."/>
            <person name="Delledonne M."/>
            <person name="Ballottari M."/>
        </authorList>
    </citation>
    <scope>NUCLEOTIDE SEQUENCE</scope>
    <source>
        <strain evidence="7">211/11P</strain>
        <tissue evidence="7">Whole cell</tissue>
    </source>
</reference>
<proteinExistence type="predicted"/>
<keyword evidence="2" id="KW-0804">Transcription</keyword>
<dbReference type="InterPro" id="IPR055129">
    <property type="entry name" value="YEATS_dom"/>
</dbReference>
<dbReference type="Gene3D" id="2.60.40.1970">
    <property type="entry name" value="YEATS domain"/>
    <property type="match status" value="1"/>
</dbReference>
<dbReference type="GO" id="GO:0005634">
    <property type="term" value="C:nucleus"/>
    <property type="evidence" value="ECO:0007669"/>
    <property type="project" value="UniProtKB-SubCell"/>
</dbReference>
<reference evidence="7" key="1">
    <citation type="journal article" date="2019" name="Plant J.">
        <title>Chlorella vulgaris genome assembly and annotation reveals the molecular basis for metabolic acclimation to high light conditions.</title>
        <authorList>
            <person name="Cecchin M."/>
            <person name="Marcolungo L."/>
            <person name="Rossato M."/>
            <person name="Girolomoni L."/>
            <person name="Cosentino E."/>
            <person name="Cuine S."/>
            <person name="Li-Beisson Y."/>
            <person name="Delledonne M."/>
            <person name="Ballottari M."/>
        </authorList>
    </citation>
    <scope>NUCLEOTIDE SEQUENCE</scope>
    <source>
        <strain evidence="7">211/11P</strain>
    </source>
</reference>
<dbReference type="GO" id="GO:0006355">
    <property type="term" value="P:regulation of DNA-templated transcription"/>
    <property type="evidence" value="ECO:0007669"/>
    <property type="project" value="InterPro"/>
</dbReference>
<dbReference type="OrthoDB" id="16041at2759"/>
<comment type="subcellular location">
    <subcellularLocation>
        <location evidence="4">Nucleus</location>
    </subcellularLocation>
</comment>
<evidence type="ECO:0000313" key="7">
    <source>
        <dbReference type="EMBL" id="KAI3432436.1"/>
    </source>
</evidence>